<dbReference type="InterPro" id="IPR016007">
    <property type="entry name" value="Alpha_rhamnosid"/>
</dbReference>
<dbReference type="InterPro" id="IPR035398">
    <property type="entry name" value="Bac_rhamnosid_C"/>
</dbReference>
<dbReference type="SUPFAM" id="SSF48208">
    <property type="entry name" value="Six-hairpin glycosidases"/>
    <property type="match status" value="1"/>
</dbReference>
<dbReference type="InterPro" id="IPR008928">
    <property type="entry name" value="6-hairpin_glycosidase_sf"/>
</dbReference>
<dbReference type="Gene3D" id="2.60.120.260">
    <property type="entry name" value="Galactose-binding domain-like"/>
    <property type="match status" value="2"/>
</dbReference>
<accession>A0A010QGI3</accession>
<dbReference type="FunFam" id="3.40.50.2000:FF:000268">
    <property type="entry name" value="Glycosyltransferase family 1 protein"/>
    <property type="match status" value="1"/>
</dbReference>
<dbReference type="EC" id="3.2.1.40" evidence="2"/>
<dbReference type="Gene3D" id="3.40.50.2000">
    <property type="entry name" value="Glycogen Phosphorylase B"/>
    <property type="match status" value="2"/>
</dbReference>
<dbReference type="InterPro" id="IPR004276">
    <property type="entry name" value="GlycoTrans_28_N"/>
</dbReference>
<feature type="domain" description="Erythromycin biosynthesis protein CIII-like C-terminal" evidence="8">
    <location>
        <begin position="420"/>
        <end position="527"/>
    </location>
</feature>
<evidence type="ECO:0000256" key="5">
    <source>
        <dbReference type="SAM" id="MobiDB-lite"/>
    </source>
</evidence>
<keyword evidence="4" id="KW-0378">Hydrolase</keyword>
<feature type="domain" description="Alpha-L-rhamnosidase C-terminal" evidence="11">
    <location>
        <begin position="1722"/>
        <end position="1801"/>
    </location>
</feature>
<evidence type="ECO:0000259" key="9">
    <source>
        <dbReference type="Pfam" id="PF08531"/>
    </source>
</evidence>
<dbReference type="PANTHER" id="PTHR33307:SF6">
    <property type="entry name" value="ALPHA-RHAMNOSIDASE (EUROFUNG)-RELATED"/>
    <property type="match status" value="1"/>
</dbReference>
<evidence type="ECO:0000259" key="6">
    <source>
        <dbReference type="Pfam" id="PF03033"/>
    </source>
</evidence>
<feature type="domain" description="Alpha-L-rhamnosidase concanavalin-like" evidence="7">
    <location>
        <begin position="1259"/>
        <end position="1361"/>
    </location>
</feature>
<dbReference type="Pfam" id="PF05592">
    <property type="entry name" value="Bac_rhamnosid"/>
    <property type="match status" value="1"/>
</dbReference>
<evidence type="ECO:0000256" key="4">
    <source>
        <dbReference type="ARBA" id="ARBA00022801"/>
    </source>
</evidence>
<dbReference type="InterPro" id="IPR013737">
    <property type="entry name" value="Bac_rhamnosid_N"/>
</dbReference>
<dbReference type="GO" id="GO:0016906">
    <property type="term" value="F:sterol 3-beta-glucosyltransferase activity"/>
    <property type="evidence" value="ECO:0007669"/>
    <property type="project" value="UniProtKB-ARBA"/>
</dbReference>
<proteinExistence type="predicted"/>
<dbReference type="EMBL" id="JARH01000575">
    <property type="protein sequence ID" value="EXF79057.1"/>
    <property type="molecule type" value="Genomic_DNA"/>
</dbReference>
<keyword evidence="3 12" id="KW-0808">Transferase</keyword>
<dbReference type="eggNOG" id="KOG1192">
    <property type="taxonomic scope" value="Eukaryota"/>
</dbReference>
<evidence type="ECO:0000256" key="1">
    <source>
        <dbReference type="ARBA" id="ARBA00001445"/>
    </source>
</evidence>
<dbReference type="HOGENOM" id="CLU_237441_0_0_1"/>
<dbReference type="Pfam" id="PF06722">
    <property type="entry name" value="EryCIII-like_C"/>
    <property type="match status" value="1"/>
</dbReference>
<dbReference type="InterPro" id="IPR035396">
    <property type="entry name" value="Bac_rhamnosid6H"/>
</dbReference>
<name>A0A010QGI3_9PEZI</name>
<evidence type="ECO:0000313" key="13">
    <source>
        <dbReference type="Proteomes" id="UP000020467"/>
    </source>
</evidence>
<dbReference type="Gene3D" id="1.50.10.10">
    <property type="match status" value="1"/>
</dbReference>
<evidence type="ECO:0000259" key="11">
    <source>
        <dbReference type="Pfam" id="PF17390"/>
    </source>
</evidence>
<dbReference type="KEGG" id="cfj:CFIO01_06379"/>
<dbReference type="Pfam" id="PF25788">
    <property type="entry name" value="Ig_Rha78A_N"/>
    <property type="match status" value="1"/>
</dbReference>
<feature type="domain" description="Bacterial alpha-L-rhamnosidase N-terminal" evidence="9">
    <location>
        <begin position="1077"/>
        <end position="1247"/>
    </location>
</feature>
<dbReference type="SUPFAM" id="SSF53756">
    <property type="entry name" value="UDP-Glycosyltransferase/glycogen phosphorylase"/>
    <property type="match status" value="1"/>
</dbReference>
<dbReference type="InterPro" id="IPR010610">
    <property type="entry name" value="EryCIII-like_C"/>
</dbReference>
<dbReference type="InterPro" id="IPR013783">
    <property type="entry name" value="Ig-like_fold"/>
</dbReference>
<evidence type="ECO:0000259" key="8">
    <source>
        <dbReference type="Pfam" id="PF06722"/>
    </source>
</evidence>
<dbReference type="Pfam" id="PF03033">
    <property type="entry name" value="Glyco_transf_28"/>
    <property type="match status" value="1"/>
</dbReference>
<dbReference type="OrthoDB" id="10036721at2759"/>
<feature type="domain" description="Glycosyltransferase family 28 N-terminal" evidence="6">
    <location>
        <begin position="99"/>
        <end position="260"/>
    </location>
</feature>
<evidence type="ECO:0000256" key="3">
    <source>
        <dbReference type="ARBA" id="ARBA00022679"/>
    </source>
</evidence>
<comment type="catalytic activity">
    <reaction evidence="1">
        <text>Hydrolysis of terminal non-reducing alpha-L-rhamnose residues in alpha-L-rhamnosides.</text>
        <dbReference type="EC" id="3.2.1.40"/>
    </reaction>
</comment>
<dbReference type="Gene3D" id="2.60.40.10">
    <property type="entry name" value="Immunoglobulins"/>
    <property type="match status" value="1"/>
</dbReference>
<dbReference type="Pfam" id="PF08531">
    <property type="entry name" value="Bac_rhamnosid_N"/>
    <property type="match status" value="1"/>
</dbReference>
<evidence type="ECO:0000256" key="2">
    <source>
        <dbReference type="ARBA" id="ARBA00012652"/>
    </source>
</evidence>
<dbReference type="InterPro" id="IPR012341">
    <property type="entry name" value="6hp_glycosidase-like_sf"/>
</dbReference>
<dbReference type="Proteomes" id="UP000020467">
    <property type="component" value="Unassembled WGS sequence"/>
</dbReference>
<dbReference type="Gene3D" id="2.60.420.10">
    <property type="entry name" value="Maltose phosphorylase, domain 3"/>
    <property type="match status" value="1"/>
</dbReference>
<feature type="compositionally biased region" description="Basic and acidic residues" evidence="5">
    <location>
        <begin position="645"/>
        <end position="654"/>
    </location>
</feature>
<feature type="region of interest" description="Disordered" evidence="5">
    <location>
        <begin position="645"/>
        <end position="686"/>
    </location>
</feature>
<protein>
    <recommendedName>
        <fullName evidence="2">alpha-L-rhamnosidase</fullName>
        <ecNumber evidence="2">3.2.1.40</ecNumber>
    </recommendedName>
</protein>
<dbReference type="GO" id="GO:0030596">
    <property type="term" value="F:alpha-L-rhamnosidase activity"/>
    <property type="evidence" value="ECO:0007669"/>
    <property type="project" value="UniProtKB-EC"/>
</dbReference>
<dbReference type="InterPro" id="IPR008902">
    <property type="entry name" value="Rhamnosid_concanavalin"/>
</dbReference>
<dbReference type="Pfam" id="PF17390">
    <property type="entry name" value="Bac_rhamnosid_C"/>
    <property type="match status" value="1"/>
</dbReference>
<keyword evidence="13" id="KW-1185">Reference proteome</keyword>
<evidence type="ECO:0000313" key="12">
    <source>
        <dbReference type="EMBL" id="EXF79057.1"/>
    </source>
</evidence>
<dbReference type="FunFam" id="3.40.50.2000:FF:000009">
    <property type="entry name" value="Sterol 3-beta-glucosyltransferase UGT80A2"/>
    <property type="match status" value="1"/>
</dbReference>
<evidence type="ECO:0000259" key="10">
    <source>
        <dbReference type="Pfam" id="PF17389"/>
    </source>
</evidence>
<organism evidence="12 13">
    <name type="scientific">Colletotrichum fioriniae PJ7</name>
    <dbReference type="NCBI Taxonomy" id="1445577"/>
    <lineage>
        <taxon>Eukaryota</taxon>
        <taxon>Fungi</taxon>
        <taxon>Dikarya</taxon>
        <taxon>Ascomycota</taxon>
        <taxon>Pezizomycotina</taxon>
        <taxon>Sordariomycetes</taxon>
        <taxon>Hypocreomycetidae</taxon>
        <taxon>Glomerellales</taxon>
        <taxon>Glomerellaceae</taxon>
        <taxon>Colletotrichum</taxon>
        <taxon>Colletotrichum acutatum species complex</taxon>
    </lineage>
</organism>
<dbReference type="InterPro" id="IPR002213">
    <property type="entry name" value="UDP_glucos_trans"/>
</dbReference>
<dbReference type="CDD" id="cd03784">
    <property type="entry name" value="GT1_Gtf-like"/>
    <property type="match status" value="1"/>
</dbReference>
<gene>
    <name evidence="12" type="ORF">CFIO01_06379</name>
</gene>
<dbReference type="PANTHER" id="PTHR33307">
    <property type="entry name" value="ALPHA-RHAMNOSIDASE (EUROFUNG)"/>
    <property type="match status" value="1"/>
</dbReference>
<dbReference type="Pfam" id="PF17389">
    <property type="entry name" value="Bac_rhamnosid6H"/>
    <property type="match status" value="1"/>
</dbReference>
<comment type="caution">
    <text evidence="12">The sequence shown here is derived from an EMBL/GenBank/DDBJ whole genome shotgun (WGS) entry which is preliminary data.</text>
</comment>
<evidence type="ECO:0000259" key="7">
    <source>
        <dbReference type="Pfam" id="PF05592"/>
    </source>
</evidence>
<reference evidence="12 13" key="1">
    <citation type="submission" date="2014-02" db="EMBL/GenBank/DDBJ databases">
        <title>The genome sequence of Colletotrichum fioriniae PJ7.</title>
        <authorList>
            <person name="Baroncelli R."/>
            <person name="Thon M.R."/>
        </authorList>
    </citation>
    <scope>NUCLEOTIDE SEQUENCE [LARGE SCALE GENOMIC DNA]</scope>
    <source>
        <strain evidence="12 13">PJ7</strain>
    </source>
</reference>
<dbReference type="GO" id="GO:0005975">
    <property type="term" value="P:carbohydrate metabolic process"/>
    <property type="evidence" value="ECO:0007669"/>
    <property type="project" value="InterPro"/>
</dbReference>
<feature type="domain" description="Alpha-L-rhamnosidase six-hairpin glycosidase" evidence="10">
    <location>
        <begin position="1367"/>
        <end position="1719"/>
    </location>
</feature>
<sequence>MAALTRVKSKGLGHIALGDGGRSETATSGNVGNDGRVRVRFHENPQKLAHWLRDFEGAFRPHSGDYDEEFEQARLRRRSSVILQNLQQHPPSKSPRLNIAIHIVGSRGDVQPFIPIAQLLMKEPYGHRVRICTHPVFKDFVESNGVEFFSIGGDPEALMAYMVKNPGLLPSRESVKAGDIKQRRKEMAEIINGAWRSCIEAGDGMGERTTAATVLNADDLFVADAIIANPPSMAHIHCAEKLGIPLHMVFTMPWCPTQAFHHPLASMSYGEADTSAANYLSFIMMELLTWQGLGDLINKFRTQTLGLDHISPLWGCQLLPRLRVPYTFLWSESLIPKPADWDSHINITSFSFLPLADKYTPPADLTAFLEAGPPPIYIGFGSIVVDDPKALTQLIFKAVGQAGVRAIVSKGWGGVGGGDDVPDNIYLIGNCPHDWLFKRVSAVVHHGGAGTSAAGIACGRPTVVVPFFGDQPFWGQMIARAGAGPAPVPFKEMTAETLAASITFALKPEVQVAVQQMAERIAEEDGAGDTARDIQERLALDTMRCDICPERLANWRHRKTGAHLSNFAVGCLVDKGYMKPHDFKLLKHKHWYVDEGAEHPLIGLVAAVSGFFTNIGVATSDYSHRLKHPPQAAQNRMHAVDLEAQRPTHEKQPEEESNTTREPSAEPSEGPDVQPGPEGKAEDGEDGHLKRVAKAHSMTPKQMNAIAMKMATKSLQCADPAVEIAMMDANDVDERGRRKSSVATLVKKRNRPTEVARATGRYGIELVKAGLKAPVAVCYNVANGFHNYPSYGFIGHEVRRRDQITGLGSGLRTSGKEFVLGTWEAFSGVVVKPYEGAKREGVKGFGKGIYQAGRGFTFNLFAAIFGLPGYTLKGIEKEFSKHRLTALKAEVLLIRLRQGIDDFRRSTEAERNELYDPSLRRRYTAMAGLRVVDVRVDHYRQPYTLGIHVERPQISWRFSDASSRFNLGGWEVKIQKPDGSHSVISAPSNSPGISSPSAEWPEDIVIQSRQTYSIEVRAQDENGSDFSSWSEPFSFETGLLVRSDWTGNLISAPWAEDGKSGPQPEDLFRRVFEAKSKVRSARLYATAQGVYEAEINGRRVGDYFLAPGWTAYDGRLQYQTYDVTEHIAPSASNCIGMRLAEGWFNGRIGFEGGKRSIWGTRTAALAQLEITYEDGSIDTVVTDDSWTTTRGPIKLAEIYDGEKYDATAEIPGWSSSDSPAGEWETVQVLTRLPDTTDLICGYGEPVKRLEYVKPLELITTPSGKSILDFGQNLVGFIRINNVKGQRGNKITLLHAEVLEKEELGTRPLRDCKAEDVYTLKGGDSGETWEPRFSFHGFRYVQVEGWPSTALDLKEAIEACVCHTDMEEVGNFSCSDDDLNKLYSNVRWSMRGNFLSVPTDCPQRDERLGWTGDLALFAPTATFIYNCFGILKNWLADVAHDQKVLDGVPPMVSPNVLIGQKNWSKIGANAIWHDVVILAPWALYEESADLGILRDQYQSMKAWIDVIPRNKTGSTHLWDFGLFQLGDWLDPNAPPDEPMKAVTDPPLVANAFLVRSLDLITKIAALLSQAEDAERYQREAAAARREFQDEYVSSNGRLTSDSQTAYALAICFDLISEKQAVRAGSRLAEVVRRNGFRIGTGFAGTPYICEALTRTGHSDVAYAMLLNRKCPSWLYPVTMGATTVWERWDSMLPDGTINPGDMTSFNHYAFGAVAKFLVERLAGLQRLEPGWKRSRAEPILGAEFTNASAEHVTPYGKVACAWKLADEGGSRLRLKVDVVVPPLTEMEVVLPTKGGRRVEIVGSGEWSFETEYERTYEWPVKELSLFPQ</sequence>